<reference evidence="13" key="1">
    <citation type="submission" date="2022-09" db="EMBL/GenBank/DDBJ databases">
        <title>Haloadaptaus new haloarchaeum isolated from saline soil.</title>
        <authorList>
            <person name="Duran-Viseras A."/>
            <person name="Sanchez-Porro C."/>
            <person name="Ventosa A."/>
        </authorList>
    </citation>
    <scope>NUCLEOTIDE SEQUENCE</scope>
    <source>
        <strain evidence="13">F3-133</strain>
    </source>
</reference>
<feature type="site" description="Important for serine binding" evidence="9">
    <location>
        <position position="378"/>
    </location>
</feature>
<keyword evidence="3 13" id="KW-0436">Ligase</keyword>
<dbReference type="InterPro" id="IPR045864">
    <property type="entry name" value="aa-tRNA-synth_II/BPL/LPL"/>
</dbReference>
<feature type="binding site" evidence="9">
    <location>
        <position position="281"/>
    </location>
    <ligand>
        <name>L-serine</name>
        <dbReference type="ChEBI" id="CHEBI:33384"/>
    </ligand>
</feature>
<dbReference type="SUPFAM" id="SSF55681">
    <property type="entry name" value="Class II aaRS and biotin synthetases"/>
    <property type="match status" value="1"/>
</dbReference>
<dbReference type="SUPFAM" id="SSF46589">
    <property type="entry name" value="tRNA-binding arm"/>
    <property type="match status" value="1"/>
</dbReference>
<proteinExistence type="predicted"/>
<keyword evidence="6" id="KW-0648">Protein biosynthesis</keyword>
<comment type="subcellular location">
    <subcellularLocation>
        <location evidence="1">Cytoplasm</location>
    </subcellularLocation>
</comment>
<keyword evidence="7" id="KW-0030">Aminoacyl-tRNA synthetase</keyword>
<dbReference type="CDD" id="cd00770">
    <property type="entry name" value="SerRS_core"/>
    <property type="match status" value="1"/>
</dbReference>
<dbReference type="NCBIfam" id="TIGR00414">
    <property type="entry name" value="serS"/>
    <property type="match status" value="1"/>
</dbReference>
<dbReference type="AlphaFoldDB" id="A0A9Q4GHR6"/>
<evidence type="ECO:0000256" key="8">
    <source>
        <dbReference type="NCBIfam" id="TIGR00414"/>
    </source>
</evidence>
<dbReference type="Pfam" id="PF00587">
    <property type="entry name" value="tRNA-synt_2b"/>
    <property type="match status" value="1"/>
</dbReference>
<evidence type="ECO:0000256" key="2">
    <source>
        <dbReference type="ARBA" id="ARBA00012840"/>
    </source>
</evidence>
<dbReference type="InterPro" id="IPR002314">
    <property type="entry name" value="aa-tRNA-synt_IIb"/>
</dbReference>
<name>A0A9Q4GHR6_9EURY</name>
<dbReference type="InterPro" id="IPR033729">
    <property type="entry name" value="SerRS_core"/>
</dbReference>
<dbReference type="Proteomes" id="UP001149411">
    <property type="component" value="Unassembled WGS sequence"/>
</dbReference>
<evidence type="ECO:0000313" key="13">
    <source>
        <dbReference type="EMBL" id="MCX2818078.1"/>
    </source>
</evidence>
<feature type="binding site" evidence="9">
    <location>
        <position position="376"/>
    </location>
    <ligand>
        <name>L-serine</name>
        <dbReference type="ChEBI" id="CHEBI:33384"/>
    </ligand>
</feature>
<accession>A0A9Q4GHR6</accession>
<dbReference type="InterPro" id="IPR010978">
    <property type="entry name" value="tRNA-bd_arm"/>
</dbReference>
<dbReference type="InterPro" id="IPR042103">
    <property type="entry name" value="SerRS_1_N_sf"/>
</dbReference>
<evidence type="ECO:0000256" key="5">
    <source>
        <dbReference type="ARBA" id="ARBA00022840"/>
    </source>
</evidence>
<dbReference type="EC" id="6.1.1.11" evidence="2 8"/>
<dbReference type="GO" id="GO:0005737">
    <property type="term" value="C:cytoplasm"/>
    <property type="evidence" value="ECO:0007669"/>
    <property type="project" value="UniProtKB-SubCell"/>
</dbReference>
<evidence type="ECO:0000256" key="3">
    <source>
        <dbReference type="ARBA" id="ARBA00022598"/>
    </source>
</evidence>
<keyword evidence="14" id="KW-1185">Reference proteome</keyword>
<feature type="domain" description="Aminoacyl-transfer RNA synthetases class-II family profile" evidence="12">
    <location>
        <begin position="133"/>
        <end position="403"/>
    </location>
</feature>
<feature type="binding site" evidence="10">
    <location>
        <begin position="345"/>
        <end position="348"/>
    </location>
    <ligand>
        <name>ATP</name>
        <dbReference type="ChEBI" id="CHEBI:30616"/>
    </ligand>
</feature>
<feature type="binding site" evidence="10">
    <location>
        <begin position="258"/>
        <end position="260"/>
    </location>
    <ligand>
        <name>ATP</name>
        <dbReference type="ChEBI" id="CHEBI:30616"/>
    </ligand>
</feature>
<feature type="binding site" evidence="9">
    <location>
        <position position="258"/>
    </location>
    <ligand>
        <name>L-serine</name>
        <dbReference type="ChEBI" id="CHEBI:33384"/>
    </ligand>
</feature>
<evidence type="ECO:0000256" key="10">
    <source>
        <dbReference type="PIRSR" id="PIRSR001529-2"/>
    </source>
</evidence>
<dbReference type="PRINTS" id="PR00981">
    <property type="entry name" value="TRNASYNTHSER"/>
</dbReference>
<dbReference type="PROSITE" id="PS50862">
    <property type="entry name" value="AA_TRNA_LIGASE_II"/>
    <property type="match status" value="1"/>
</dbReference>
<gene>
    <name evidence="13" type="primary">serS</name>
    <name evidence="13" type="ORF">EGH25_01750</name>
</gene>
<feature type="region of interest" description="Disordered" evidence="11">
    <location>
        <begin position="1"/>
        <end position="22"/>
    </location>
</feature>
<dbReference type="EMBL" id="RKLV01000002">
    <property type="protein sequence ID" value="MCX2818078.1"/>
    <property type="molecule type" value="Genomic_DNA"/>
</dbReference>
<dbReference type="InterPro" id="IPR006195">
    <property type="entry name" value="aa-tRNA-synth_II"/>
</dbReference>
<comment type="caution">
    <text evidence="13">The sequence shown here is derived from an EMBL/GenBank/DDBJ whole genome shotgun (WGS) entry which is preliminary data.</text>
</comment>
<dbReference type="Pfam" id="PF02403">
    <property type="entry name" value="Seryl_tRNA_N"/>
    <property type="match status" value="1"/>
</dbReference>
<evidence type="ECO:0000256" key="7">
    <source>
        <dbReference type="ARBA" id="ARBA00023146"/>
    </source>
</evidence>
<organism evidence="13 14">
    <name type="scientific">Halorutilus salinus</name>
    <dbReference type="NCBI Taxonomy" id="2487751"/>
    <lineage>
        <taxon>Archaea</taxon>
        <taxon>Methanobacteriati</taxon>
        <taxon>Methanobacteriota</taxon>
        <taxon>Stenosarchaea group</taxon>
        <taxon>Halobacteria</taxon>
        <taxon>Halorutilales</taxon>
        <taxon>Halorutilaceae</taxon>
        <taxon>Halorutilus</taxon>
    </lineage>
</organism>
<dbReference type="Gene3D" id="1.10.287.40">
    <property type="entry name" value="Serine-tRNA synthetase, tRNA binding domain"/>
    <property type="match status" value="1"/>
</dbReference>
<evidence type="ECO:0000256" key="11">
    <source>
        <dbReference type="SAM" id="MobiDB-lite"/>
    </source>
</evidence>
<evidence type="ECO:0000256" key="4">
    <source>
        <dbReference type="ARBA" id="ARBA00022741"/>
    </source>
</evidence>
<evidence type="ECO:0000256" key="6">
    <source>
        <dbReference type="ARBA" id="ARBA00022917"/>
    </source>
</evidence>
<dbReference type="PIRSF" id="PIRSF001529">
    <property type="entry name" value="Ser-tRNA-synth_IIa"/>
    <property type="match status" value="1"/>
</dbReference>
<feature type="binding site" evidence="10">
    <location>
        <begin position="274"/>
        <end position="277"/>
    </location>
    <ligand>
        <name>ATP</name>
        <dbReference type="ChEBI" id="CHEBI:30616"/>
    </ligand>
</feature>
<dbReference type="GO" id="GO:0005524">
    <property type="term" value="F:ATP binding"/>
    <property type="evidence" value="ECO:0007669"/>
    <property type="project" value="UniProtKB-KW"/>
</dbReference>
<feature type="region of interest" description="Disordered" evidence="11">
    <location>
        <begin position="41"/>
        <end position="67"/>
    </location>
</feature>
<evidence type="ECO:0000259" key="12">
    <source>
        <dbReference type="PROSITE" id="PS50862"/>
    </source>
</evidence>
<keyword evidence="5 10" id="KW-0067">ATP-binding</keyword>
<protein>
    <recommendedName>
        <fullName evidence="2 8">Serine--tRNA ligase</fullName>
        <ecNumber evidence="2 8">6.1.1.11</ecNumber>
    </recommendedName>
</protein>
<dbReference type="RefSeq" id="WP_266085718.1">
    <property type="nucleotide sequence ID" value="NZ_RKLV01000002.1"/>
</dbReference>
<evidence type="ECO:0000256" key="9">
    <source>
        <dbReference type="PIRSR" id="PIRSR001529-1"/>
    </source>
</evidence>
<dbReference type="InterPro" id="IPR015866">
    <property type="entry name" value="Ser-tRNA-synth_1_N"/>
</dbReference>
<dbReference type="GO" id="GO:0006434">
    <property type="term" value="P:seryl-tRNA aminoacylation"/>
    <property type="evidence" value="ECO:0007669"/>
    <property type="project" value="UniProtKB-UniRule"/>
</dbReference>
<evidence type="ECO:0000256" key="1">
    <source>
        <dbReference type="ARBA" id="ARBA00004496"/>
    </source>
</evidence>
<dbReference type="PANTHER" id="PTHR11778">
    <property type="entry name" value="SERYL-TRNA SYNTHETASE"/>
    <property type="match status" value="1"/>
</dbReference>
<dbReference type="GO" id="GO:0004828">
    <property type="term" value="F:serine-tRNA ligase activity"/>
    <property type="evidence" value="ECO:0007669"/>
    <property type="project" value="UniProtKB-UniRule"/>
</dbReference>
<keyword evidence="4" id="KW-0547">Nucleotide-binding</keyword>
<dbReference type="Gene3D" id="3.30.930.10">
    <property type="entry name" value="Bira Bifunctional Protein, Domain 2"/>
    <property type="match status" value="1"/>
</dbReference>
<sequence length="430" mass="49595">MELFRDEPETVKKSEERRDKDLSRVDEVRELDNDWREVRQRADSLRQERNELSRKVAEKKGEGEDADEEIARVKEIKDEIAALEEKEERLKDERDELRYRIGNVLHDSVPSGDGEDDNVEVARWGDKPAQGFDVTPHADIVEERDLADTEKASEIVGSRFFYLKNELVALNLALQRFAIDRLTQRGFTPMRTPHALGHEAMEASAELDDFEEQLYGVEGEDLYLIATSEQTLASYHYDEILEPASLPRKYAGVSTCFRREAGSHGKDTKGIFRVHEFEKVEQYVFCEPDDSWEIFGELRDNFESLFRDLGLHYRVVNVCTGDMNDNAAKKFDLEAWFPAQDRYRELVSCSNCTDYQARKLSVRIRGEDNRTAHTLNSTALATQRALCAILEQNQREDGTVAVPDVLVDEGYVDFEVIEGLDRYVEDEEED</sequence>
<feature type="binding site" evidence="9">
    <location>
        <position position="227"/>
    </location>
    <ligand>
        <name>L-serine</name>
        <dbReference type="ChEBI" id="CHEBI:33384"/>
    </ligand>
</feature>
<dbReference type="InterPro" id="IPR002317">
    <property type="entry name" value="Ser-tRNA-ligase_type_1"/>
</dbReference>
<evidence type="ECO:0000313" key="14">
    <source>
        <dbReference type="Proteomes" id="UP001149411"/>
    </source>
</evidence>